<dbReference type="EMBL" id="ATLV01015234">
    <property type="status" value="NOT_ANNOTATED_CDS"/>
    <property type="molecule type" value="Genomic_DNA"/>
</dbReference>
<organism evidence="2">
    <name type="scientific">Anopheles sinensis</name>
    <name type="common">Mosquito</name>
    <dbReference type="NCBI Taxonomy" id="74873"/>
    <lineage>
        <taxon>Eukaryota</taxon>
        <taxon>Metazoa</taxon>
        <taxon>Ecdysozoa</taxon>
        <taxon>Arthropoda</taxon>
        <taxon>Hexapoda</taxon>
        <taxon>Insecta</taxon>
        <taxon>Pterygota</taxon>
        <taxon>Neoptera</taxon>
        <taxon>Endopterygota</taxon>
        <taxon>Diptera</taxon>
        <taxon>Nematocera</taxon>
        <taxon>Culicoidea</taxon>
        <taxon>Culicidae</taxon>
        <taxon>Anophelinae</taxon>
        <taxon>Anopheles</taxon>
    </lineage>
</organism>
<keyword evidence="4" id="KW-1185">Reference proteome</keyword>
<dbReference type="AlphaFoldDB" id="A0A084VQK4"/>
<reference evidence="2 4" key="1">
    <citation type="journal article" date="2014" name="BMC Genomics">
        <title>Genome sequence of Anopheles sinensis provides insight into genetics basis of mosquito competence for malaria parasites.</title>
        <authorList>
            <person name="Zhou D."/>
            <person name="Zhang D."/>
            <person name="Ding G."/>
            <person name="Shi L."/>
            <person name="Hou Q."/>
            <person name="Ye Y."/>
            <person name="Xu Y."/>
            <person name="Zhou H."/>
            <person name="Xiong C."/>
            <person name="Li S."/>
            <person name="Yu J."/>
            <person name="Hong S."/>
            <person name="Yu X."/>
            <person name="Zou P."/>
            <person name="Chen C."/>
            <person name="Chang X."/>
            <person name="Wang W."/>
            <person name="Lv Y."/>
            <person name="Sun Y."/>
            <person name="Ma L."/>
            <person name="Shen B."/>
            <person name="Zhu C."/>
        </authorList>
    </citation>
    <scope>NUCLEOTIDE SEQUENCE [LARGE SCALE GENOMIC DNA]</scope>
</reference>
<dbReference type="EMBL" id="KE525004">
    <property type="protein sequence ID" value="KFB40248.1"/>
    <property type="molecule type" value="Genomic_DNA"/>
</dbReference>
<evidence type="ECO:0000313" key="2">
    <source>
        <dbReference type="EMBL" id="KFB40248.1"/>
    </source>
</evidence>
<evidence type="ECO:0000313" key="4">
    <source>
        <dbReference type="Proteomes" id="UP000030765"/>
    </source>
</evidence>
<evidence type="ECO:0000313" key="3">
    <source>
        <dbReference type="EnsemblMetazoa" id="ASIC007725-PA"/>
    </source>
</evidence>
<sequence>MKRGHYGFGNKSPHIQSPGSEELLGDRPTITPTRDRVVQDSRTGGWNCRCAEEDKVKHGHISLQVTDSIFNESRR</sequence>
<reference evidence="3" key="2">
    <citation type="submission" date="2020-05" db="UniProtKB">
        <authorList>
            <consortium name="EnsemblMetazoa"/>
        </authorList>
    </citation>
    <scope>IDENTIFICATION</scope>
</reference>
<dbReference type="Proteomes" id="UP000030765">
    <property type="component" value="Unassembled WGS sequence"/>
</dbReference>
<name>A0A084VQK4_ANOSI</name>
<protein>
    <submittedName>
        <fullName evidence="2 3">Uncharacterized protein</fullName>
    </submittedName>
</protein>
<gene>
    <name evidence="2" type="ORF">ZHAS_00007725</name>
</gene>
<feature type="region of interest" description="Disordered" evidence="1">
    <location>
        <begin position="1"/>
        <end position="42"/>
    </location>
</feature>
<evidence type="ECO:0000256" key="1">
    <source>
        <dbReference type="SAM" id="MobiDB-lite"/>
    </source>
</evidence>
<dbReference type="EnsemblMetazoa" id="ASIC007725-RA">
    <property type="protein sequence ID" value="ASIC007725-PA"/>
    <property type="gene ID" value="ASIC007725"/>
</dbReference>
<accession>A0A084VQK4</accession>
<proteinExistence type="predicted"/>
<dbReference type="VEuPathDB" id="VectorBase:ASIC007725"/>